<reference evidence="3 4" key="1">
    <citation type="journal article" date="2012" name="Nucleic Acids Res.">
        <title>Sequencing of the smallest Apicomplexan genome from the human pathogen Babesia microti.</title>
        <authorList>
            <person name="Cornillot E."/>
            <person name="Hadj-Kaddour K."/>
            <person name="Dassouli A."/>
            <person name="Noel B."/>
            <person name="Ranwez V."/>
            <person name="Vacherie B."/>
            <person name="Augagneur Y."/>
            <person name="Bres V."/>
            <person name="Duclos A."/>
            <person name="Randazzo S."/>
            <person name="Carcy B."/>
            <person name="Debierre-Grockiego F."/>
            <person name="Delbecq S."/>
            <person name="Moubri-Menage K."/>
            <person name="Shams-Eldin H."/>
            <person name="Usmani-Brown S."/>
            <person name="Bringaud F."/>
            <person name="Wincker P."/>
            <person name="Vivares C.P."/>
            <person name="Schwarz R.T."/>
            <person name="Schetters T.P."/>
            <person name="Krause P.J."/>
            <person name="Gorenflot A."/>
            <person name="Berry V."/>
            <person name="Barbe V."/>
            <person name="Ben Mamoun C."/>
        </authorList>
    </citation>
    <scope>NUCLEOTIDE SEQUENCE [LARGE SCALE GENOMIC DNA]</scope>
    <source>
        <strain evidence="3 4">RI</strain>
    </source>
</reference>
<evidence type="ECO:0000313" key="3">
    <source>
        <dbReference type="EMBL" id="SIO73438.1"/>
    </source>
</evidence>
<accession>A0A1N6LX35</accession>
<dbReference type="GO" id="GO:0005685">
    <property type="term" value="C:U1 snRNP"/>
    <property type="evidence" value="ECO:0007669"/>
    <property type="project" value="InterPro"/>
</dbReference>
<gene>
    <name evidence="3" type="ORF">BMR1_01G03040</name>
</gene>
<dbReference type="GeneID" id="24423683"/>
<feature type="region of interest" description="Disordered" evidence="2">
    <location>
        <begin position="229"/>
        <end position="344"/>
    </location>
</feature>
<dbReference type="GO" id="GO:0003729">
    <property type="term" value="F:mRNA binding"/>
    <property type="evidence" value="ECO:0007669"/>
    <property type="project" value="InterPro"/>
</dbReference>
<dbReference type="OrthoDB" id="153872at2759"/>
<evidence type="ECO:0000256" key="1">
    <source>
        <dbReference type="ARBA" id="ARBA00005655"/>
    </source>
</evidence>
<proteinExistence type="inferred from homology"/>
<dbReference type="VEuPathDB" id="PiroplasmaDB:BMR1_01G03040"/>
<reference evidence="3 4" key="3">
    <citation type="journal article" date="2016" name="Sci. Rep.">
        <title>Genome-wide diversity and gene expression profiling of Babesia microti isolates identify polymorphic genes that mediate host-pathogen interactions.</title>
        <authorList>
            <person name="Silva J.C."/>
            <person name="Cornillot E."/>
            <person name="McCracken C."/>
            <person name="Usmani-Brown S."/>
            <person name="Dwivedi A."/>
            <person name="Ifeonu O.O."/>
            <person name="Crabtree J."/>
            <person name="Gotia H.T."/>
            <person name="Virji A.Z."/>
            <person name="Reynes C."/>
            <person name="Colinge J."/>
            <person name="Kumar V."/>
            <person name="Lawres L."/>
            <person name="Pazzi J.E."/>
            <person name="Pablo J.V."/>
            <person name="Hung C."/>
            <person name="Brancato J."/>
            <person name="Kumari P."/>
            <person name="Orvis J."/>
            <person name="Tretina K."/>
            <person name="Chibucos M."/>
            <person name="Ott S."/>
            <person name="Sadzewicz L."/>
            <person name="Sengamalay N."/>
            <person name="Shetty A.C."/>
            <person name="Su Q."/>
            <person name="Tallon L."/>
            <person name="Fraser C.M."/>
            <person name="Frutos R."/>
            <person name="Molina D.M."/>
            <person name="Krause P.J."/>
            <person name="Ben Mamoun C."/>
        </authorList>
    </citation>
    <scope>NUCLEOTIDE SEQUENCE [LARGE SCALE GENOMIC DNA]</scope>
    <source>
        <strain evidence="3 4">RI</strain>
    </source>
</reference>
<sequence length="344" mass="39809">MDEIRAQLSQLMGELEAPGGLYVGKDFRDRDVCKLYLTGLCPHDLFDNTKHYLGPCSKIHAEELRAEYEKVKLTKNYGYEEEALAFISPMIHDCDRKITKAKMRVSSEEDPTKNPLDVLVMEELRAIDVHIQQKMLKAEELGLQGLVDDSLRVMEEIERLKHLKVKTLDRNGDSNYAQKLKPCEICGALLSASDSDRRLSEHFSGKIHVGFQKLRDAVRTLNELIAQKSELPREAGPQYHDSPDRIETTRSRSKSYDEATANSNRGIDSRHDNYGGRDCYGRDRYVRGSYGRDRYDRDRHHRDRSRSHERNGSRPHTHRSRSSRDRSSSRHRDKQSSSRSHSRR</sequence>
<comment type="similarity">
    <text evidence="1">Belongs to the Luc7 family.</text>
</comment>
<name>A0A1N6LX35_BABMR</name>
<dbReference type="EMBL" id="FO082871">
    <property type="protein sequence ID" value="SIO73438.1"/>
    <property type="molecule type" value="Genomic_DNA"/>
</dbReference>
<keyword evidence="4" id="KW-1185">Reference proteome</keyword>
<dbReference type="InterPro" id="IPR004882">
    <property type="entry name" value="Luc7-rel"/>
</dbReference>
<protein>
    <submittedName>
        <fullName evidence="3">LUC7 N_terminus</fullName>
    </submittedName>
</protein>
<evidence type="ECO:0000256" key="2">
    <source>
        <dbReference type="SAM" id="MobiDB-lite"/>
    </source>
</evidence>
<dbReference type="RefSeq" id="XP_012647673.2">
    <property type="nucleotide sequence ID" value="XM_012792219.2"/>
</dbReference>
<reference evidence="3 4" key="2">
    <citation type="journal article" date="2013" name="PLoS ONE">
        <title>Whole genome mapping and re-organization of the nuclear and mitochondrial genomes of Babesia microti isolates.</title>
        <authorList>
            <person name="Cornillot E."/>
            <person name="Dassouli A."/>
            <person name="Garg A."/>
            <person name="Pachikara N."/>
            <person name="Randazzo S."/>
            <person name="Depoix D."/>
            <person name="Carcy B."/>
            <person name="Delbecq S."/>
            <person name="Frutos R."/>
            <person name="Silva J.C."/>
            <person name="Sutton R."/>
            <person name="Krause P.J."/>
            <person name="Mamoun C.B."/>
        </authorList>
    </citation>
    <scope>NUCLEOTIDE SEQUENCE [LARGE SCALE GENOMIC DNA]</scope>
    <source>
        <strain evidence="3 4">RI</strain>
    </source>
</reference>
<feature type="compositionally biased region" description="Basic and acidic residues" evidence="2">
    <location>
        <begin position="241"/>
        <end position="257"/>
    </location>
</feature>
<organism evidence="3 4">
    <name type="scientific">Babesia microti (strain RI)</name>
    <dbReference type="NCBI Taxonomy" id="1133968"/>
    <lineage>
        <taxon>Eukaryota</taxon>
        <taxon>Sar</taxon>
        <taxon>Alveolata</taxon>
        <taxon>Apicomplexa</taxon>
        <taxon>Aconoidasida</taxon>
        <taxon>Piroplasmida</taxon>
        <taxon>Babesiidae</taxon>
        <taxon>Babesia</taxon>
    </lineage>
</organism>
<feature type="compositionally biased region" description="Basic and acidic residues" evidence="2">
    <location>
        <begin position="322"/>
        <end position="336"/>
    </location>
</feature>
<feature type="compositionally biased region" description="Basic and acidic residues" evidence="2">
    <location>
        <begin position="267"/>
        <end position="298"/>
    </location>
</feature>
<dbReference type="KEGG" id="bmic:BMR1_01G03040"/>
<dbReference type="Proteomes" id="UP000002899">
    <property type="component" value="Chromosome I"/>
</dbReference>
<dbReference type="GO" id="GO:0006376">
    <property type="term" value="P:mRNA splice site recognition"/>
    <property type="evidence" value="ECO:0007669"/>
    <property type="project" value="InterPro"/>
</dbReference>
<dbReference type="AlphaFoldDB" id="A0A1N6LX35"/>
<evidence type="ECO:0000313" key="4">
    <source>
        <dbReference type="Proteomes" id="UP000002899"/>
    </source>
</evidence>
<dbReference type="Pfam" id="PF03194">
    <property type="entry name" value="LUC7"/>
    <property type="match status" value="1"/>
</dbReference>
<dbReference type="PANTHER" id="PTHR12375">
    <property type="entry name" value="RNA-BINDING PROTEIN LUC7-RELATED"/>
    <property type="match status" value="1"/>
</dbReference>